<evidence type="ECO:0000256" key="1">
    <source>
        <dbReference type="SAM" id="Phobius"/>
    </source>
</evidence>
<reference evidence="2" key="1">
    <citation type="submission" date="2020-11" db="EMBL/GenBank/DDBJ databases">
        <authorList>
            <person name="Tran Van P."/>
        </authorList>
    </citation>
    <scope>NUCLEOTIDE SEQUENCE</scope>
</reference>
<organism evidence="2">
    <name type="scientific">Medioppia subpectinata</name>
    <dbReference type="NCBI Taxonomy" id="1979941"/>
    <lineage>
        <taxon>Eukaryota</taxon>
        <taxon>Metazoa</taxon>
        <taxon>Ecdysozoa</taxon>
        <taxon>Arthropoda</taxon>
        <taxon>Chelicerata</taxon>
        <taxon>Arachnida</taxon>
        <taxon>Acari</taxon>
        <taxon>Acariformes</taxon>
        <taxon>Sarcoptiformes</taxon>
        <taxon>Oribatida</taxon>
        <taxon>Brachypylina</taxon>
        <taxon>Oppioidea</taxon>
        <taxon>Oppiidae</taxon>
        <taxon>Medioppia</taxon>
    </lineage>
</organism>
<feature type="transmembrane region" description="Helical" evidence="1">
    <location>
        <begin position="64"/>
        <end position="87"/>
    </location>
</feature>
<protein>
    <recommendedName>
        <fullName evidence="4">Acyltransferase 3 domain-containing protein</fullName>
    </recommendedName>
</protein>
<dbReference type="PANTHER" id="PTHR11161">
    <property type="entry name" value="O-ACYLTRANSFERASE"/>
    <property type="match status" value="1"/>
</dbReference>
<dbReference type="AlphaFoldDB" id="A0A7R9PWS1"/>
<feature type="transmembrane region" description="Helical" evidence="1">
    <location>
        <begin position="35"/>
        <end position="57"/>
    </location>
</feature>
<keyword evidence="1" id="KW-0812">Transmembrane</keyword>
<dbReference type="OrthoDB" id="6408118at2759"/>
<keyword evidence="1" id="KW-1133">Transmembrane helix</keyword>
<gene>
    <name evidence="2" type="ORF">OSB1V03_LOCUS4111</name>
</gene>
<accession>A0A7R9PWS1</accession>
<feature type="transmembrane region" description="Helical" evidence="1">
    <location>
        <begin position="107"/>
        <end position="129"/>
    </location>
</feature>
<feature type="transmembrane region" description="Helical" evidence="1">
    <location>
        <begin position="172"/>
        <end position="196"/>
    </location>
</feature>
<feature type="transmembrane region" description="Helical" evidence="1">
    <location>
        <begin position="141"/>
        <end position="160"/>
    </location>
</feature>
<name>A0A7R9PWS1_9ACAR</name>
<dbReference type="PANTHER" id="PTHR11161:SF72">
    <property type="entry name" value="FI21449P1"/>
    <property type="match status" value="1"/>
</dbReference>
<proteinExistence type="predicted"/>
<evidence type="ECO:0000313" key="3">
    <source>
        <dbReference type="Proteomes" id="UP000759131"/>
    </source>
</evidence>
<evidence type="ECO:0000313" key="2">
    <source>
        <dbReference type="EMBL" id="CAD7623659.1"/>
    </source>
</evidence>
<keyword evidence="1" id="KW-0472">Membrane</keyword>
<sequence>MKKRLVLSIICEKYCLRIPIKNCHRRHILPNKCGLHTWFIAADMQFHWISLIVMIALHQRFNKCLIWASILVSYIFILYDSMFWAYGQTYGQTFTPAMSALLYPLKKVLWALNLTAIIWMCITGNATFINRFLSYKAFIPLSRLTYSVYLTHAWIVWIYWGSKRDLIDMKNFTILSLTSSVILISFCMSIVFSMLFEAPFFALQGQSLNASNNNNDSHEMDVNY</sequence>
<evidence type="ECO:0008006" key="4">
    <source>
        <dbReference type="Google" id="ProtNLM"/>
    </source>
</evidence>
<dbReference type="InterPro" id="IPR052728">
    <property type="entry name" value="O2_lipid_transport_reg"/>
</dbReference>
<dbReference type="Proteomes" id="UP000759131">
    <property type="component" value="Unassembled WGS sequence"/>
</dbReference>
<dbReference type="EMBL" id="CAJPIZ010001798">
    <property type="protein sequence ID" value="CAG2104089.1"/>
    <property type="molecule type" value="Genomic_DNA"/>
</dbReference>
<dbReference type="EMBL" id="OC856373">
    <property type="protein sequence ID" value="CAD7623659.1"/>
    <property type="molecule type" value="Genomic_DNA"/>
</dbReference>
<keyword evidence="3" id="KW-1185">Reference proteome</keyword>